<feature type="transmembrane region" description="Helical" evidence="2">
    <location>
        <begin position="97"/>
        <end position="120"/>
    </location>
</feature>
<feature type="transmembrane region" description="Helical" evidence="2">
    <location>
        <begin position="56"/>
        <end position="77"/>
    </location>
</feature>
<evidence type="ECO:0000256" key="1">
    <source>
        <dbReference type="SAM" id="MobiDB-lite"/>
    </source>
</evidence>
<sequence length="325" mass="33828">MPSERGTPSTSEEAMDRTESAEVRADPHGDRSVSETVAEPDPIEWGPVRHERLRSLAIGVSVGIAGAVLVVFGTIAAGGIAGITSGDLAVPSVGAEAIAVGVALLLALLLGTVPVLYAVYRESSVGEPSGARLREAAETLRPGWTLAGPGAVVAAALALPTDFLPALWPLFWVVWFVPAVAESSGVAVRLDPAERAIARTYPARDRTRSDDLGAVVRTRRIDLPWTTVFLLAYRGNAWFRSTPWLFVPRDRADAVESALGAVLAESDGPDRASVPERLTLATLGSSSLVVGLLMAVAAGEGAGGLALALLTAPFSLLFLALAARL</sequence>
<feature type="compositionally biased region" description="Polar residues" evidence="1">
    <location>
        <begin position="1"/>
        <end position="12"/>
    </location>
</feature>
<feature type="transmembrane region" description="Helical" evidence="2">
    <location>
        <begin position="141"/>
        <end position="160"/>
    </location>
</feature>
<comment type="caution">
    <text evidence="3">The sequence shown here is derived from an EMBL/GenBank/DDBJ whole genome shotgun (WGS) entry which is preliminary data.</text>
</comment>
<keyword evidence="2" id="KW-0472">Membrane</keyword>
<dbReference type="RefSeq" id="WP_085682601.1">
    <property type="nucleotide sequence ID" value="NZ_NEDJ01000023.1"/>
</dbReference>
<gene>
    <name evidence="3" type="ORF">B9H04_08345</name>
</gene>
<feature type="transmembrane region" description="Helical" evidence="2">
    <location>
        <begin position="278"/>
        <end position="298"/>
    </location>
</feature>
<organism evidence="3 4">
    <name type="scientific">Halorubrum ezzemoulense DSM 17463</name>
    <dbReference type="NCBI Taxonomy" id="1121945"/>
    <lineage>
        <taxon>Archaea</taxon>
        <taxon>Methanobacteriati</taxon>
        <taxon>Methanobacteriota</taxon>
        <taxon>Stenosarchaea group</taxon>
        <taxon>Halobacteria</taxon>
        <taxon>Halobacteriales</taxon>
        <taxon>Haloferacaceae</taxon>
        <taxon>Halorubrum</taxon>
    </lineage>
</organism>
<keyword evidence="2" id="KW-1133">Transmembrane helix</keyword>
<name>A0A1X4H7W0_HALEZ</name>
<reference evidence="3 4" key="1">
    <citation type="submission" date="2017-04" db="EMBL/GenBank/DDBJ databases">
        <title>MLSA of the genus Halorubrum.</title>
        <authorList>
            <person name="De La Haba R."/>
            <person name="Sanchez-Porro C."/>
            <person name="Infante-Dominguez C."/>
            <person name="Ventosa A."/>
        </authorList>
    </citation>
    <scope>NUCLEOTIDE SEQUENCE [LARGE SCALE GENOMIC DNA]</scope>
    <source>
        <strain evidence="3 4">DSM 17463</strain>
    </source>
</reference>
<proteinExistence type="predicted"/>
<feature type="transmembrane region" description="Helical" evidence="2">
    <location>
        <begin position="304"/>
        <end position="323"/>
    </location>
</feature>
<accession>A0A1X4H7W0</accession>
<dbReference type="eggNOG" id="arCOG11073">
    <property type="taxonomic scope" value="Archaea"/>
</dbReference>
<evidence type="ECO:0000313" key="3">
    <source>
        <dbReference type="EMBL" id="OSP07350.1"/>
    </source>
</evidence>
<dbReference type="AlphaFoldDB" id="A0A1X4H7W0"/>
<feature type="compositionally biased region" description="Basic and acidic residues" evidence="1">
    <location>
        <begin position="14"/>
        <end position="33"/>
    </location>
</feature>
<feature type="region of interest" description="Disordered" evidence="1">
    <location>
        <begin position="1"/>
        <end position="43"/>
    </location>
</feature>
<dbReference type="EMBL" id="NEDJ01000023">
    <property type="protein sequence ID" value="OSP07350.1"/>
    <property type="molecule type" value="Genomic_DNA"/>
</dbReference>
<dbReference type="STRING" id="1121945.GCA_000421805_01776"/>
<evidence type="ECO:0000256" key="2">
    <source>
        <dbReference type="SAM" id="Phobius"/>
    </source>
</evidence>
<evidence type="ECO:0000313" key="4">
    <source>
        <dbReference type="Proteomes" id="UP000193587"/>
    </source>
</evidence>
<protein>
    <submittedName>
        <fullName evidence="3">Uncharacterized protein</fullName>
    </submittedName>
</protein>
<keyword evidence="2" id="KW-0812">Transmembrane</keyword>
<feature type="transmembrane region" description="Helical" evidence="2">
    <location>
        <begin position="166"/>
        <end position="190"/>
    </location>
</feature>
<dbReference type="Proteomes" id="UP000193587">
    <property type="component" value="Unassembled WGS sequence"/>
</dbReference>